<organism evidence="2 3">
    <name type="scientific">Armillaria borealis</name>
    <dbReference type="NCBI Taxonomy" id="47425"/>
    <lineage>
        <taxon>Eukaryota</taxon>
        <taxon>Fungi</taxon>
        <taxon>Dikarya</taxon>
        <taxon>Basidiomycota</taxon>
        <taxon>Agaricomycotina</taxon>
        <taxon>Agaricomycetes</taxon>
        <taxon>Agaricomycetidae</taxon>
        <taxon>Agaricales</taxon>
        <taxon>Marasmiineae</taxon>
        <taxon>Physalacriaceae</taxon>
        <taxon>Armillaria</taxon>
    </lineage>
</organism>
<dbReference type="Proteomes" id="UP001175226">
    <property type="component" value="Unassembled WGS sequence"/>
</dbReference>
<gene>
    <name evidence="2" type="ORF">EV421DRAFT_1907243</name>
</gene>
<name>A0AA39MKQ9_9AGAR</name>
<keyword evidence="3" id="KW-1185">Reference proteome</keyword>
<dbReference type="AlphaFoldDB" id="A0AA39MKQ9"/>
<accession>A0AA39MKQ9</accession>
<protein>
    <submittedName>
        <fullName evidence="2">Uncharacterized protein</fullName>
    </submittedName>
</protein>
<evidence type="ECO:0000313" key="2">
    <source>
        <dbReference type="EMBL" id="KAK0437493.1"/>
    </source>
</evidence>
<evidence type="ECO:0000256" key="1">
    <source>
        <dbReference type="SAM" id="MobiDB-lite"/>
    </source>
</evidence>
<comment type="caution">
    <text evidence="2">The sequence shown here is derived from an EMBL/GenBank/DDBJ whole genome shotgun (WGS) entry which is preliminary data.</text>
</comment>
<feature type="compositionally biased region" description="Basic and acidic residues" evidence="1">
    <location>
        <begin position="1"/>
        <end position="20"/>
    </location>
</feature>
<dbReference type="EMBL" id="JAUEPT010000048">
    <property type="protein sequence ID" value="KAK0437493.1"/>
    <property type="molecule type" value="Genomic_DNA"/>
</dbReference>
<sequence>MEKKKKNDLKKEKEEKEAVKRLRKEQRKAEKAMKAAESSKGKGAEKAAEAVLIEEEKGADADTKEEQSEASKAKALQKLREKWDGKRKATAPTVSTVEKNKKRKLGYQVRQPGPSKRVKAEVSGPTGGQEELVGNKRCMRCHQDSAHCFACPASEKSTHGRTCLRCKAKKATCSFNKGNSSMLAVSSEEVSELLEKLVHTVETLSNKVDVLMGQVVSLGGHC</sequence>
<evidence type="ECO:0000313" key="3">
    <source>
        <dbReference type="Proteomes" id="UP001175226"/>
    </source>
</evidence>
<proteinExistence type="predicted"/>
<feature type="region of interest" description="Disordered" evidence="1">
    <location>
        <begin position="1"/>
        <end position="129"/>
    </location>
</feature>
<feature type="compositionally biased region" description="Basic and acidic residues" evidence="1">
    <location>
        <begin position="27"/>
        <end position="87"/>
    </location>
</feature>
<reference evidence="2" key="1">
    <citation type="submission" date="2023-06" db="EMBL/GenBank/DDBJ databases">
        <authorList>
            <consortium name="Lawrence Berkeley National Laboratory"/>
            <person name="Ahrendt S."/>
            <person name="Sahu N."/>
            <person name="Indic B."/>
            <person name="Wong-Bajracharya J."/>
            <person name="Merenyi Z."/>
            <person name="Ke H.-M."/>
            <person name="Monk M."/>
            <person name="Kocsube S."/>
            <person name="Drula E."/>
            <person name="Lipzen A."/>
            <person name="Balint B."/>
            <person name="Henrissat B."/>
            <person name="Andreopoulos B."/>
            <person name="Martin F.M."/>
            <person name="Harder C.B."/>
            <person name="Rigling D."/>
            <person name="Ford K.L."/>
            <person name="Foster G.D."/>
            <person name="Pangilinan J."/>
            <person name="Papanicolaou A."/>
            <person name="Barry K."/>
            <person name="LaButti K."/>
            <person name="Viragh M."/>
            <person name="Koriabine M."/>
            <person name="Yan M."/>
            <person name="Riley R."/>
            <person name="Champramary S."/>
            <person name="Plett K.L."/>
            <person name="Tsai I.J."/>
            <person name="Slot J."/>
            <person name="Sipos G."/>
            <person name="Plett J."/>
            <person name="Nagy L.G."/>
            <person name="Grigoriev I.V."/>
        </authorList>
    </citation>
    <scope>NUCLEOTIDE SEQUENCE</scope>
    <source>
        <strain evidence="2">FPL87.14</strain>
    </source>
</reference>